<accession>A0ABT9Y3T0</accession>
<protein>
    <submittedName>
        <fullName evidence="2">SPP1 gp7 family putative phage head morphogenesis protein</fullName>
    </submittedName>
</protein>
<gene>
    <name evidence="2" type="ORF">J2S01_000173</name>
</gene>
<organism evidence="2 3">
    <name type="scientific">Pectinatus haikarae</name>
    <dbReference type="NCBI Taxonomy" id="349096"/>
    <lineage>
        <taxon>Bacteria</taxon>
        <taxon>Bacillati</taxon>
        <taxon>Bacillota</taxon>
        <taxon>Negativicutes</taxon>
        <taxon>Selenomonadales</taxon>
        <taxon>Selenomonadaceae</taxon>
        <taxon>Pectinatus</taxon>
    </lineage>
</organism>
<dbReference type="EMBL" id="JAUSUE010000001">
    <property type="protein sequence ID" value="MDQ0202488.1"/>
    <property type="molecule type" value="Genomic_DNA"/>
</dbReference>
<dbReference type="InterPro" id="IPR006528">
    <property type="entry name" value="Phage_head_morphogenesis_dom"/>
</dbReference>
<dbReference type="RefSeq" id="WP_307222358.1">
    <property type="nucleotide sequence ID" value="NZ_CP116940.1"/>
</dbReference>
<dbReference type="Proteomes" id="UP001239167">
    <property type="component" value="Unassembled WGS sequence"/>
</dbReference>
<reference evidence="2 3" key="1">
    <citation type="submission" date="2023-07" db="EMBL/GenBank/DDBJ databases">
        <title>Genomic Encyclopedia of Type Strains, Phase IV (KMG-IV): sequencing the most valuable type-strain genomes for metagenomic binning, comparative biology and taxonomic classification.</title>
        <authorList>
            <person name="Goeker M."/>
        </authorList>
    </citation>
    <scope>NUCLEOTIDE SEQUENCE [LARGE SCALE GENOMIC DNA]</scope>
    <source>
        <strain evidence="2 3">DSM 16980</strain>
    </source>
</reference>
<proteinExistence type="predicted"/>
<evidence type="ECO:0000313" key="3">
    <source>
        <dbReference type="Proteomes" id="UP001239167"/>
    </source>
</evidence>
<sequence>MDKMLWEPKRRIEAAFRKNLLNIAREIIKQVGNITDTDVITEILRQISKSREFEKFSESAAMKMVTHLFDDQGHTWRQATAANGKGGSFYAALQAELRGYTGRLLMDQVKRNAEIIKTLPLDISIDVTTYISQETAKGRRASEIAKEIKLKFPEQTKARAKLIARTEVSKTQSQLTESRCRMFNINWYVWRPVGGSKGDGRTRKSHRGMADVLVAWDDAPAPEDLFPQVSKITGKRYRNSLGHYHAGCCPNCRCYAEPVIDLDLFTWPMQAYRNGSIQRINRKAFEKII</sequence>
<evidence type="ECO:0000259" key="1">
    <source>
        <dbReference type="Pfam" id="PF04233"/>
    </source>
</evidence>
<evidence type="ECO:0000313" key="2">
    <source>
        <dbReference type="EMBL" id="MDQ0202488.1"/>
    </source>
</evidence>
<name>A0ABT9Y3T0_9FIRM</name>
<feature type="domain" description="Phage head morphogenesis" evidence="1">
    <location>
        <begin position="127"/>
        <end position="255"/>
    </location>
</feature>
<keyword evidence="3" id="KW-1185">Reference proteome</keyword>
<comment type="caution">
    <text evidence="2">The sequence shown here is derived from an EMBL/GenBank/DDBJ whole genome shotgun (WGS) entry which is preliminary data.</text>
</comment>
<dbReference type="Pfam" id="PF04233">
    <property type="entry name" value="Phage_Mu_F"/>
    <property type="match status" value="1"/>
</dbReference>